<keyword evidence="5 10" id="KW-0819">tRNA processing</keyword>
<dbReference type="InterPro" id="IPR027417">
    <property type="entry name" value="P-loop_NTPase"/>
</dbReference>
<reference evidence="14 15" key="1">
    <citation type="journal article" date="2025" name="Int. J. Syst. Evol. Microbiol.">
        <title>Desulfovibrio falkowii sp. nov., Porphyromonas miyakawae sp. nov., Mediterraneibacter flintii sp. nov. and Owariibacterium komagatae gen. nov., sp. nov., isolated from human faeces.</title>
        <authorList>
            <person name="Hamaguchi T."/>
            <person name="Ohara M."/>
            <person name="Hisatomi A."/>
            <person name="Sekiguchi K."/>
            <person name="Takeda J.I."/>
            <person name="Ueyama J."/>
            <person name="Ito M."/>
            <person name="Nishiwaki H."/>
            <person name="Ogi T."/>
            <person name="Hirayama M."/>
            <person name="Ohkuma M."/>
            <person name="Sakamoto M."/>
            <person name="Ohno K."/>
        </authorList>
    </citation>
    <scope>NUCLEOTIDE SEQUENCE [LARGE SCALE GENOMIC DNA]</scope>
    <source>
        <strain evidence="14 15">13CB11C</strain>
    </source>
</reference>
<proteinExistence type="inferred from homology"/>
<evidence type="ECO:0000256" key="8">
    <source>
        <dbReference type="ARBA" id="ARBA00022842"/>
    </source>
</evidence>
<dbReference type="SUPFAM" id="SSF52540">
    <property type="entry name" value="P-loop containing nucleoside triphosphate hydrolases"/>
    <property type="match status" value="1"/>
</dbReference>
<dbReference type="Pfam" id="PF01715">
    <property type="entry name" value="IPPT"/>
    <property type="match status" value="1"/>
</dbReference>
<dbReference type="HAMAP" id="MF_00185">
    <property type="entry name" value="IPP_trans"/>
    <property type="match status" value="1"/>
</dbReference>
<keyword evidence="15" id="KW-1185">Reference proteome</keyword>
<feature type="region of interest" description="Interaction with substrate tRNA" evidence="10">
    <location>
        <begin position="35"/>
        <end position="38"/>
    </location>
</feature>
<keyword evidence="7 10" id="KW-0067">ATP-binding</keyword>
<evidence type="ECO:0000256" key="12">
    <source>
        <dbReference type="RuleBase" id="RU003784"/>
    </source>
</evidence>
<dbReference type="EMBL" id="BAAFSF010000001">
    <property type="protein sequence ID" value="GAB1251562.1"/>
    <property type="molecule type" value="Genomic_DNA"/>
</dbReference>
<evidence type="ECO:0000256" key="7">
    <source>
        <dbReference type="ARBA" id="ARBA00022840"/>
    </source>
</evidence>
<sequence>MTEPIIAIAGPTASGKTELAVRLAAVLEGEILSADSRQVFRGMNIGTGKDLRSYILNDGTCISYHLIDILDAGDSIDVFRWQTAFNEAYQSVIKKHKRAFLVGGSGLYLETALKGVALSKAPINPALRTELEEHLSAEDLCHILARFHKERSVADPHNMRRLVRSIEIATYEANHEEDSKQQNAPLPHILLLIDIPKEERIVRIHNRLQSRVEEGLINEVENLIKNKVPVQTLINYGLEYRYITQYLIGELTKGEALRLLEIAIRQFAKRQMTWFRGMERRGFTLHPINGLQSLDEQVNEALEIIKRYDSFYKENNIRFIKHIEQ</sequence>
<feature type="binding site" evidence="10">
    <location>
        <begin position="10"/>
        <end position="17"/>
    </location>
    <ligand>
        <name>ATP</name>
        <dbReference type="ChEBI" id="CHEBI:30616"/>
    </ligand>
</feature>
<keyword evidence="4 10" id="KW-0808">Transferase</keyword>
<accession>A0ABQ0E1N4</accession>
<feature type="binding site" evidence="10">
    <location>
        <begin position="12"/>
        <end position="17"/>
    </location>
    <ligand>
        <name>substrate</name>
    </ligand>
</feature>
<comment type="function">
    <text evidence="2 10 12">Catalyzes the transfer of a dimethylallyl group onto the adenine at position 37 in tRNAs that read codons beginning with uridine, leading to the formation of N6-(dimethylallyl)adenosine (i(6)A).</text>
</comment>
<keyword evidence="8 10" id="KW-0460">Magnesium</keyword>
<dbReference type="PANTHER" id="PTHR11088:SF60">
    <property type="entry name" value="TRNA DIMETHYLALLYLTRANSFERASE"/>
    <property type="match status" value="1"/>
</dbReference>
<dbReference type="Gene3D" id="1.10.287.890">
    <property type="entry name" value="Crystal structure of tRNA isopentenylpyrophosphate transferase (bh2366) domain"/>
    <property type="match status" value="1"/>
</dbReference>
<evidence type="ECO:0000256" key="11">
    <source>
        <dbReference type="RuleBase" id="RU003783"/>
    </source>
</evidence>
<comment type="caution">
    <text evidence="10">Lacks conserved residue(s) required for the propagation of feature annotation.</text>
</comment>
<dbReference type="InterPro" id="IPR018022">
    <property type="entry name" value="IPT"/>
</dbReference>
<evidence type="ECO:0000313" key="15">
    <source>
        <dbReference type="Proteomes" id="UP001628220"/>
    </source>
</evidence>
<evidence type="ECO:0000256" key="13">
    <source>
        <dbReference type="RuleBase" id="RU003785"/>
    </source>
</evidence>
<dbReference type="InterPro" id="IPR039657">
    <property type="entry name" value="Dimethylallyltransferase"/>
</dbReference>
<keyword evidence="6 10" id="KW-0547">Nucleotide-binding</keyword>
<dbReference type="PANTHER" id="PTHR11088">
    <property type="entry name" value="TRNA DIMETHYLALLYLTRANSFERASE"/>
    <property type="match status" value="1"/>
</dbReference>
<evidence type="ECO:0000256" key="2">
    <source>
        <dbReference type="ARBA" id="ARBA00003213"/>
    </source>
</evidence>
<evidence type="ECO:0000256" key="1">
    <source>
        <dbReference type="ARBA" id="ARBA00001946"/>
    </source>
</evidence>
<gene>
    <name evidence="14" type="primary">miaA_2</name>
    <name evidence="10" type="synonym">miaA</name>
    <name evidence="14" type="ORF">Tsumi_06660</name>
</gene>
<evidence type="ECO:0000256" key="4">
    <source>
        <dbReference type="ARBA" id="ARBA00022679"/>
    </source>
</evidence>
<comment type="catalytic activity">
    <reaction evidence="9 10 11">
        <text>adenosine(37) in tRNA + dimethylallyl diphosphate = N(6)-dimethylallyladenosine(37) in tRNA + diphosphate</text>
        <dbReference type="Rhea" id="RHEA:26482"/>
        <dbReference type="Rhea" id="RHEA-COMP:10162"/>
        <dbReference type="Rhea" id="RHEA-COMP:10375"/>
        <dbReference type="ChEBI" id="CHEBI:33019"/>
        <dbReference type="ChEBI" id="CHEBI:57623"/>
        <dbReference type="ChEBI" id="CHEBI:74411"/>
        <dbReference type="ChEBI" id="CHEBI:74415"/>
        <dbReference type="EC" id="2.5.1.75"/>
    </reaction>
</comment>
<comment type="cofactor">
    <cofactor evidence="1 10">
        <name>Mg(2+)</name>
        <dbReference type="ChEBI" id="CHEBI:18420"/>
    </cofactor>
</comment>
<protein>
    <recommendedName>
        <fullName evidence="10">tRNA dimethylallyltransferase</fullName>
        <ecNumber evidence="10">2.5.1.75</ecNumber>
    </recommendedName>
    <alternativeName>
        <fullName evidence="10">Dimethylallyl diphosphate:tRNA dimethylallyltransferase</fullName>
        <shortName evidence="10">DMAPP:tRNA dimethylallyltransferase</shortName>
        <shortName evidence="10">DMATase</shortName>
    </alternativeName>
    <alternativeName>
        <fullName evidence="10">Isopentenyl-diphosphate:tRNA isopentenyltransferase</fullName>
        <shortName evidence="10">IPP transferase</shortName>
        <shortName evidence="10">IPPT</shortName>
        <shortName evidence="10">IPTase</shortName>
    </alternativeName>
</protein>
<dbReference type="EC" id="2.5.1.75" evidence="10"/>
<organism evidence="14 15">
    <name type="scientific">Porphyromonas miyakawae</name>
    <dbReference type="NCBI Taxonomy" id="3137470"/>
    <lineage>
        <taxon>Bacteria</taxon>
        <taxon>Pseudomonadati</taxon>
        <taxon>Bacteroidota</taxon>
        <taxon>Bacteroidia</taxon>
        <taxon>Bacteroidales</taxon>
        <taxon>Porphyromonadaceae</taxon>
        <taxon>Porphyromonas</taxon>
    </lineage>
</organism>
<comment type="similarity">
    <text evidence="3 10 13">Belongs to the IPP transferase family.</text>
</comment>
<name>A0ABQ0E1N4_9PORP</name>
<evidence type="ECO:0000256" key="3">
    <source>
        <dbReference type="ARBA" id="ARBA00005842"/>
    </source>
</evidence>
<evidence type="ECO:0000313" key="14">
    <source>
        <dbReference type="EMBL" id="GAB1251562.1"/>
    </source>
</evidence>
<comment type="subunit">
    <text evidence="10">Monomer.</text>
</comment>
<feature type="site" description="Interaction with substrate tRNA" evidence="10">
    <location>
        <position position="128"/>
    </location>
</feature>
<evidence type="ECO:0000256" key="5">
    <source>
        <dbReference type="ARBA" id="ARBA00022694"/>
    </source>
</evidence>
<dbReference type="NCBIfam" id="TIGR00174">
    <property type="entry name" value="miaA"/>
    <property type="match status" value="1"/>
</dbReference>
<dbReference type="RefSeq" id="WP_411915367.1">
    <property type="nucleotide sequence ID" value="NZ_BAAFSF010000001.1"/>
</dbReference>
<feature type="site" description="Interaction with substrate tRNA" evidence="10">
    <location>
        <position position="105"/>
    </location>
</feature>
<dbReference type="Proteomes" id="UP001628220">
    <property type="component" value="Unassembled WGS sequence"/>
</dbReference>
<evidence type="ECO:0000256" key="9">
    <source>
        <dbReference type="ARBA" id="ARBA00049563"/>
    </source>
</evidence>
<dbReference type="Gene3D" id="3.40.50.300">
    <property type="entry name" value="P-loop containing nucleotide triphosphate hydrolases"/>
    <property type="match status" value="1"/>
</dbReference>
<evidence type="ECO:0000256" key="10">
    <source>
        <dbReference type="HAMAP-Rule" id="MF_00185"/>
    </source>
</evidence>
<evidence type="ECO:0000256" key="6">
    <source>
        <dbReference type="ARBA" id="ARBA00022741"/>
    </source>
</evidence>
<comment type="caution">
    <text evidence="14">The sequence shown here is derived from an EMBL/GenBank/DDBJ whole genome shotgun (WGS) entry which is preliminary data.</text>
</comment>
<dbReference type="CDD" id="cd02019">
    <property type="entry name" value="NK"/>
    <property type="match status" value="1"/>
</dbReference>